<dbReference type="EMBL" id="KV441389">
    <property type="protein sequence ID" value="OAF61558.1"/>
    <property type="molecule type" value="Genomic_DNA"/>
</dbReference>
<dbReference type="RefSeq" id="XP_024326833.1">
    <property type="nucleotide sequence ID" value="XM_024465478.1"/>
</dbReference>
<organism evidence="1">
    <name type="scientific">Pseudogymnoascus destructans</name>
    <dbReference type="NCBI Taxonomy" id="655981"/>
    <lineage>
        <taxon>Eukaryota</taxon>
        <taxon>Fungi</taxon>
        <taxon>Dikarya</taxon>
        <taxon>Ascomycota</taxon>
        <taxon>Pezizomycotina</taxon>
        <taxon>Leotiomycetes</taxon>
        <taxon>Thelebolales</taxon>
        <taxon>Thelebolaceae</taxon>
        <taxon>Pseudogymnoascus</taxon>
    </lineage>
</organism>
<dbReference type="GeneID" id="36284892"/>
<protein>
    <submittedName>
        <fullName evidence="1">Uncharacterized protein</fullName>
    </submittedName>
</protein>
<proteinExistence type="predicted"/>
<dbReference type="Proteomes" id="UP000077154">
    <property type="component" value="Unassembled WGS sequence"/>
</dbReference>
<dbReference type="VEuPathDB" id="FungiDB:GMDG_04747"/>
<evidence type="ECO:0000313" key="1">
    <source>
        <dbReference type="EMBL" id="OAF61558.1"/>
    </source>
</evidence>
<reference evidence="1" key="1">
    <citation type="submission" date="2016-03" db="EMBL/GenBank/DDBJ databases">
        <title>Updated assembly of Pseudogymnoascus destructans, the fungus causing white-nose syndrome of bats.</title>
        <authorList>
            <person name="Palmer J.M."/>
            <person name="Drees K.P."/>
            <person name="Foster J.T."/>
            <person name="Lindner D.L."/>
        </authorList>
    </citation>
    <scope>NUCLEOTIDE SEQUENCE [LARGE SCALE GENOMIC DNA]</scope>
    <source>
        <strain evidence="1">20631-21</strain>
    </source>
</reference>
<sequence length="197" mass="20392">MSGSQGSLFIDDDPVVASGVKEPRIAAGLEATMISGWTAFGSPLRPTALPGLPRVAPRVSFRCPVRPNPVGPSAIPSASASASSAAPVTPVGVPASVAAAVRDLLVLQSDYGDASVAAKDGCRALVIETASATRWRCWRSSARCGANRPERGGRRRRSGRPGGRAVAVCWVVVRVAPRWVTARAAPIIIAIPNPNPE</sequence>
<name>A0A177AHL4_9PEZI</name>
<gene>
    <name evidence="1" type="ORF">VC83_01804</name>
</gene>
<accession>A0A177AHL4</accession>
<dbReference type="AlphaFoldDB" id="A0A177AHL4"/>